<dbReference type="AlphaFoldDB" id="A0A829PS14"/>
<keyword evidence="2 5" id="KW-0808">Transferase</keyword>
<name>A0A829PS14_9MYCO</name>
<evidence type="ECO:0000256" key="4">
    <source>
        <dbReference type="ARBA" id="ARBA00022840"/>
    </source>
</evidence>
<evidence type="ECO:0000256" key="3">
    <source>
        <dbReference type="ARBA" id="ARBA00022741"/>
    </source>
</evidence>
<keyword evidence="4" id="KW-0067">ATP-binding</keyword>
<dbReference type="GO" id="GO:0006400">
    <property type="term" value="P:tRNA modification"/>
    <property type="evidence" value="ECO:0007669"/>
    <property type="project" value="TreeGrafter"/>
</dbReference>
<accession>A0A829PS14</accession>
<evidence type="ECO:0000256" key="1">
    <source>
        <dbReference type="ARBA" id="ARBA00005842"/>
    </source>
</evidence>
<dbReference type="GO" id="GO:0005524">
    <property type="term" value="F:ATP binding"/>
    <property type="evidence" value="ECO:0007669"/>
    <property type="project" value="UniProtKB-KW"/>
</dbReference>
<evidence type="ECO:0000256" key="2">
    <source>
        <dbReference type="ARBA" id="ARBA00022679"/>
    </source>
</evidence>
<dbReference type="SUPFAM" id="SSF52540">
    <property type="entry name" value="P-loop containing nucleoside triphosphate hydrolases"/>
    <property type="match status" value="1"/>
</dbReference>
<gene>
    <name evidence="5" type="ORF">L829_3666</name>
</gene>
<evidence type="ECO:0000313" key="5">
    <source>
        <dbReference type="EMBL" id="ETZ90084.1"/>
    </source>
</evidence>
<sequence length="66" mass="6987">MTRPIAVIGPTATGKSALALELAERLGGEIVNADAMQLYRGMDIGTAKVPECERRVSFTTCSTCLT</sequence>
<comment type="similarity">
    <text evidence="1">Belongs to the IPP transferase family.</text>
</comment>
<dbReference type="PANTHER" id="PTHR11088">
    <property type="entry name" value="TRNA DIMETHYLALLYLTRANSFERASE"/>
    <property type="match status" value="1"/>
</dbReference>
<dbReference type="Gene3D" id="3.40.50.300">
    <property type="entry name" value="P-loop containing nucleotide triphosphate hydrolases"/>
    <property type="match status" value="1"/>
</dbReference>
<organism evidence="5 6">
    <name type="scientific">Mycobacteroides abscessus MAB_030201_1075</name>
    <dbReference type="NCBI Taxonomy" id="1335410"/>
    <lineage>
        <taxon>Bacteria</taxon>
        <taxon>Bacillati</taxon>
        <taxon>Actinomycetota</taxon>
        <taxon>Actinomycetes</taxon>
        <taxon>Mycobacteriales</taxon>
        <taxon>Mycobacteriaceae</taxon>
        <taxon>Mycobacteroides</taxon>
        <taxon>Mycobacteroides abscessus</taxon>
    </lineage>
</organism>
<dbReference type="InterPro" id="IPR027417">
    <property type="entry name" value="P-loop_NTPase"/>
</dbReference>
<dbReference type="InterPro" id="IPR039657">
    <property type="entry name" value="Dimethylallyltransferase"/>
</dbReference>
<dbReference type="PANTHER" id="PTHR11088:SF60">
    <property type="entry name" value="TRNA DIMETHYLALLYLTRANSFERASE"/>
    <property type="match status" value="1"/>
</dbReference>
<dbReference type="EMBL" id="JAOX01000001">
    <property type="protein sequence ID" value="ETZ90084.1"/>
    <property type="molecule type" value="Genomic_DNA"/>
</dbReference>
<dbReference type="Pfam" id="PF01745">
    <property type="entry name" value="IPT"/>
    <property type="match status" value="1"/>
</dbReference>
<dbReference type="Proteomes" id="UP000019854">
    <property type="component" value="Unassembled WGS sequence"/>
</dbReference>
<protein>
    <submittedName>
        <fullName evidence="5">Isopentenyl transferase family protein</fullName>
    </submittedName>
</protein>
<reference evidence="5 6" key="1">
    <citation type="submission" date="2014-01" db="EMBL/GenBank/DDBJ databases">
        <authorList>
            <person name="Zelazny A."/>
            <person name="Olivier K."/>
            <person name="Sampaio E.P."/>
            <person name="Holland S.M."/>
            <person name="Tallon L.J."/>
            <person name="Sadzewicz L.K."/>
            <person name="Sengamalay N."/>
            <person name="Fraser C.M."/>
            <person name="Hine E."/>
            <person name="Shefchek K.A."/>
            <person name="Das S.P."/>
            <person name="Shallom S.J."/>
            <person name="Agrawal S."/>
            <person name="Tettelin H."/>
        </authorList>
    </citation>
    <scope>NUCLEOTIDE SEQUENCE [LARGE SCALE GENOMIC DNA]</scope>
    <source>
        <strain evidence="5 6">MAB_030201_1075</strain>
    </source>
</reference>
<comment type="caution">
    <text evidence="5">The sequence shown here is derived from an EMBL/GenBank/DDBJ whole genome shotgun (WGS) entry which is preliminary data.</text>
</comment>
<proteinExistence type="inferred from homology"/>
<dbReference type="GO" id="GO:0052381">
    <property type="term" value="F:tRNA dimethylallyltransferase activity"/>
    <property type="evidence" value="ECO:0007669"/>
    <property type="project" value="TreeGrafter"/>
</dbReference>
<keyword evidence="3" id="KW-0547">Nucleotide-binding</keyword>
<evidence type="ECO:0000313" key="6">
    <source>
        <dbReference type="Proteomes" id="UP000019854"/>
    </source>
</evidence>